<dbReference type="GeneID" id="84208652"/>
<evidence type="ECO:0000313" key="2">
    <source>
        <dbReference type="Proteomes" id="UP001243195"/>
    </source>
</evidence>
<reference evidence="1" key="1">
    <citation type="submission" date="2023-08" db="EMBL/GenBank/DDBJ databases">
        <title>Emergence of clinically-relevant ST2 carbapenem-resistant Acinetobacter baumannii strains in hospital sewages in Zhejiang, East of China.</title>
        <authorList>
            <person name="Kaichao C."/>
            <person name="Zhang R."/>
        </authorList>
    </citation>
    <scope>NUCLEOTIDE SEQUENCE</scope>
    <source>
        <strain evidence="1">M-SY-60</strain>
    </source>
</reference>
<dbReference type="AlphaFoldDB" id="A0AAW8JEL0"/>
<comment type="caution">
    <text evidence="1">The sequence shown here is derived from an EMBL/GenBank/DDBJ whole genome shotgun (WGS) entry which is preliminary data.</text>
</comment>
<protein>
    <submittedName>
        <fullName evidence="1">Uncharacterized protein</fullName>
    </submittedName>
</protein>
<name>A0AAW8JEL0_9GAMM</name>
<gene>
    <name evidence="1" type="ORF">RFH51_06580</name>
</gene>
<dbReference type="Proteomes" id="UP001243195">
    <property type="component" value="Unassembled WGS sequence"/>
</dbReference>
<proteinExistence type="predicted"/>
<dbReference type="RefSeq" id="WP_004859161.1">
    <property type="nucleotide sequence ID" value="NZ_BBLI01000120.1"/>
</dbReference>
<organism evidence="1 2">
    <name type="scientific">Acinetobacter gerneri</name>
    <dbReference type="NCBI Taxonomy" id="202952"/>
    <lineage>
        <taxon>Bacteria</taxon>
        <taxon>Pseudomonadati</taxon>
        <taxon>Pseudomonadota</taxon>
        <taxon>Gammaproteobacteria</taxon>
        <taxon>Moraxellales</taxon>
        <taxon>Moraxellaceae</taxon>
        <taxon>Acinetobacter</taxon>
    </lineage>
</organism>
<sequence length="105" mass="12215">MSKTKHLPHNLCTPFMFWMFNGGYISEIKKNCVVLHKSKNVAKIHCDGKTAESYLMNDHCSDRFAMFLKQYLNNGRGFIDALNAQATQQYELVFLNEQFKYLQVA</sequence>
<evidence type="ECO:0000313" key="1">
    <source>
        <dbReference type="EMBL" id="MDQ9071122.1"/>
    </source>
</evidence>
<accession>A0AAW8JEL0</accession>
<dbReference type="EMBL" id="JAVIDA010000006">
    <property type="protein sequence ID" value="MDQ9071122.1"/>
    <property type="molecule type" value="Genomic_DNA"/>
</dbReference>